<evidence type="ECO:0000256" key="1">
    <source>
        <dbReference type="SAM" id="Coils"/>
    </source>
</evidence>
<keyword evidence="2" id="KW-0812">Transmembrane</keyword>
<reference evidence="3" key="1">
    <citation type="journal article" date="2019" name="Sci. Rep.">
        <title>Draft genome of Tanacetum cinerariifolium, the natural source of mosquito coil.</title>
        <authorList>
            <person name="Yamashiro T."/>
            <person name="Shiraishi A."/>
            <person name="Satake H."/>
            <person name="Nakayama K."/>
        </authorList>
    </citation>
    <scope>NUCLEOTIDE SEQUENCE</scope>
</reference>
<protein>
    <recommendedName>
        <fullName evidence="4">Transposase (Putative), gypsy type</fullName>
    </recommendedName>
</protein>
<evidence type="ECO:0000313" key="3">
    <source>
        <dbReference type="EMBL" id="GEZ92303.1"/>
    </source>
</evidence>
<comment type="caution">
    <text evidence="3">The sequence shown here is derived from an EMBL/GenBank/DDBJ whole genome shotgun (WGS) entry which is preliminary data.</text>
</comment>
<sequence length="544" mass="59718">MWLDLQALLESDLALNKVFETIFCTNIVADKPKRVRKKRKAADGAGGSGLPLKKLREYHGTFDIDASTGEKSVVVLQSLLEGSTLPVEVGVTAVATLPFITSSVSLTLEREGGGHTDSVTGPNLRTQRAVERFVVLSDSSHHSSVVDDEATSIVRSSVPLPPVLNAAVTTTIIVDATFASTPRKGTEPVPRNIFRDSASTGEANQDVTGPSHPVGTELFADSFFVSQDVDSETLRQTYIPKWNVTNDSSLDDHDICRGVIDHLAPPVLFSQLRSMDYEQLYVEFNVGAACQTCLSSKVRLRLEHELRGRKKFEGKYDMQADWLKEKDVEIASLKDQLSLKEVEEAKAIRLRGQVATVEAAKASRANELNVLKEQNSSLEEEKGALESKVTALESADATKVAELASLTAQVAKLTKDLFELGLSCDELSIKASSLEVEKNRLVGQVSFLEGICSGLRDEVMGYKLFKEQIGAVQDKQYADDDRDQLLSSRMAGDCWKMIWSDVFVVPSDGRKKGCQIRLNSALIYRFLMVYGVTNSLVYAVTLLM</sequence>
<dbReference type="Gene3D" id="1.10.287.1490">
    <property type="match status" value="1"/>
</dbReference>
<feature type="transmembrane region" description="Helical" evidence="2">
    <location>
        <begin position="522"/>
        <end position="543"/>
    </location>
</feature>
<keyword evidence="1" id="KW-0175">Coiled coil</keyword>
<dbReference type="AlphaFoldDB" id="A0A699IWT1"/>
<gene>
    <name evidence="3" type="ORF">Tci_564276</name>
</gene>
<evidence type="ECO:0000256" key="2">
    <source>
        <dbReference type="SAM" id="Phobius"/>
    </source>
</evidence>
<keyword evidence="2" id="KW-1133">Transmembrane helix</keyword>
<evidence type="ECO:0008006" key="4">
    <source>
        <dbReference type="Google" id="ProtNLM"/>
    </source>
</evidence>
<name>A0A699IWT1_TANCI</name>
<accession>A0A699IWT1</accession>
<proteinExistence type="predicted"/>
<keyword evidence="2" id="KW-0472">Membrane</keyword>
<feature type="coiled-coil region" evidence="1">
    <location>
        <begin position="323"/>
        <end position="395"/>
    </location>
</feature>
<dbReference type="EMBL" id="BKCJ010342600">
    <property type="protein sequence ID" value="GEZ92303.1"/>
    <property type="molecule type" value="Genomic_DNA"/>
</dbReference>
<organism evidence="3">
    <name type="scientific">Tanacetum cinerariifolium</name>
    <name type="common">Dalmatian daisy</name>
    <name type="synonym">Chrysanthemum cinerariifolium</name>
    <dbReference type="NCBI Taxonomy" id="118510"/>
    <lineage>
        <taxon>Eukaryota</taxon>
        <taxon>Viridiplantae</taxon>
        <taxon>Streptophyta</taxon>
        <taxon>Embryophyta</taxon>
        <taxon>Tracheophyta</taxon>
        <taxon>Spermatophyta</taxon>
        <taxon>Magnoliopsida</taxon>
        <taxon>eudicotyledons</taxon>
        <taxon>Gunneridae</taxon>
        <taxon>Pentapetalae</taxon>
        <taxon>asterids</taxon>
        <taxon>campanulids</taxon>
        <taxon>Asterales</taxon>
        <taxon>Asteraceae</taxon>
        <taxon>Asteroideae</taxon>
        <taxon>Anthemideae</taxon>
        <taxon>Anthemidinae</taxon>
        <taxon>Tanacetum</taxon>
    </lineage>
</organism>